<evidence type="ECO:0000313" key="2">
    <source>
        <dbReference type="Proteomes" id="UP000183365"/>
    </source>
</evidence>
<name>A0A1L0B5D5_9ASCO</name>
<reference evidence="2" key="1">
    <citation type="submission" date="2016-11" db="EMBL/GenBank/DDBJ databases">
        <authorList>
            <person name="Guldener U."/>
        </authorList>
    </citation>
    <scope>NUCLEOTIDE SEQUENCE [LARGE SCALE GENOMIC DNA]</scope>
</reference>
<gene>
    <name evidence="1" type="ORF">HGUI_03803</name>
</gene>
<dbReference type="AlphaFoldDB" id="A0A1L0B5D5"/>
<keyword evidence="2" id="KW-1185">Reference proteome</keyword>
<protein>
    <submittedName>
        <fullName evidence="1">Uncharacterized protein</fullName>
    </submittedName>
</protein>
<dbReference type="VEuPathDB" id="FungiDB:HGUI_03803"/>
<accession>A0A1L0B5D5</accession>
<sequence length="301" mass="35248">MMFKHTINILQRNKDNSSKKIKFKRVLKNINHPDEKLKADILFHSFFNKYANHPIPIRSLTDPNLKTKDKLSFLENIDDEQSGDIVKNGLILSMIKNELPLFKLFNNTNTDSKYNLDNSLLQLLKKAKSNKDENIVAHAKMKPFTPDFKLDKAKYFEECKKLNDLKNINHKTHTNIYTFHPDNIEAKEDVESKIEKTNVSQENISSKFPEENHELISPFDKLVYKNLGKTKRAEIALKRFAKKHKLDLDARDIDNILKPTSKFNFQNNYFKIKGKNILVPNLNLKKHGVVYCWELTHKNNI</sequence>
<evidence type="ECO:0000313" key="1">
    <source>
        <dbReference type="EMBL" id="SGZ41602.1"/>
    </source>
</evidence>
<dbReference type="Proteomes" id="UP000183365">
    <property type="component" value="Unassembled WGS sequence"/>
</dbReference>
<proteinExistence type="predicted"/>
<organism evidence="1 2">
    <name type="scientific">Hanseniaspora guilliermondii</name>
    <dbReference type="NCBI Taxonomy" id="56406"/>
    <lineage>
        <taxon>Eukaryota</taxon>
        <taxon>Fungi</taxon>
        <taxon>Dikarya</taxon>
        <taxon>Ascomycota</taxon>
        <taxon>Saccharomycotina</taxon>
        <taxon>Saccharomycetes</taxon>
        <taxon>Saccharomycodales</taxon>
        <taxon>Saccharomycodaceae</taxon>
        <taxon>Hanseniaspora</taxon>
    </lineage>
</organism>
<dbReference type="OrthoDB" id="3972147at2759"/>
<dbReference type="EMBL" id="FQNF01000120">
    <property type="protein sequence ID" value="SGZ41602.1"/>
    <property type="molecule type" value="Genomic_DNA"/>
</dbReference>